<sequence length="531" mass="57595">MLVSITLVLGVVATSVAAAITALLVFSALPQARTRSKAAPLLPGPLEQAIFLFDGHELVDATGPARALLNAIPGAGSPWSHLSVYLSERVSDFETEFARLRERGEITLTGKAGRNIQIHAESLGNMTRLTVTDLQAEGQAVLVDTLSQRAQEEEITALRETLEAAPIIVWREDKDGMIIWANSAYLDCLAEKEGVDRDEITWPIPAIFPNGASLKGTDAQRQMLRNASVGPTRWYECHRFPSGSGGLNFAIPADAVVKAEVSLREFVQTLTKTFAHLPIGLAIFDRQRQLALFNPALVDLTSVGADFFSARPTLFSFLDRLREAQVIPEPKDYRSWRATMAELEKAAASGLYEETWTLPSGQTYRVTGRPHPDGAVAFLLEDISAEISMTRHFRSEIELGQSVVDTLDEAIAVFSPAGELILSNTCYDTLWGVEPGVTLGTVTILDSIRVWQAATEASPIWGEIRDFVGSFSERAEWGGDATLHTGETLACRVVPLSGGATLVGFERQTRAGGTGQRHEGHATGTRSQVSA</sequence>
<name>A0ABT2ZN98_9RHOB</name>
<dbReference type="EMBL" id="JAOWKZ010000002">
    <property type="protein sequence ID" value="MCV2872604.1"/>
    <property type="molecule type" value="Genomic_DNA"/>
</dbReference>
<evidence type="ECO:0000256" key="1">
    <source>
        <dbReference type="SAM" id="MobiDB-lite"/>
    </source>
</evidence>
<dbReference type="SUPFAM" id="SSF55785">
    <property type="entry name" value="PYP-like sensor domain (PAS domain)"/>
    <property type="match status" value="2"/>
</dbReference>
<feature type="region of interest" description="Disordered" evidence="1">
    <location>
        <begin position="510"/>
        <end position="531"/>
    </location>
</feature>
<reference evidence="2 3" key="1">
    <citation type="submission" date="2022-10" db="EMBL/GenBank/DDBJ databases">
        <title>Defluviimonas sp. nov., isolated from ocean surface sediments.</title>
        <authorList>
            <person name="He W."/>
            <person name="Wang L."/>
            <person name="Zhang D.-F."/>
        </authorList>
    </citation>
    <scope>NUCLEOTIDE SEQUENCE [LARGE SCALE GENOMIC DNA]</scope>
    <source>
        <strain evidence="2 3">WL0050</strain>
    </source>
</reference>
<keyword evidence="3" id="KW-1185">Reference proteome</keyword>
<proteinExistence type="predicted"/>
<accession>A0ABT2ZN98</accession>
<dbReference type="Pfam" id="PF12860">
    <property type="entry name" value="PAS_7"/>
    <property type="match status" value="1"/>
</dbReference>
<comment type="caution">
    <text evidence="2">The sequence shown here is derived from an EMBL/GenBank/DDBJ whole genome shotgun (WGS) entry which is preliminary data.</text>
</comment>
<protein>
    <submittedName>
        <fullName evidence="2">PAS-domain containing protein</fullName>
    </submittedName>
</protein>
<dbReference type="InterPro" id="IPR035965">
    <property type="entry name" value="PAS-like_dom_sf"/>
</dbReference>
<evidence type="ECO:0000313" key="2">
    <source>
        <dbReference type="EMBL" id="MCV2872604.1"/>
    </source>
</evidence>
<evidence type="ECO:0000313" key="3">
    <source>
        <dbReference type="Proteomes" id="UP001652564"/>
    </source>
</evidence>
<gene>
    <name evidence="2" type="ORF">OEZ71_09865</name>
</gene>
<organism evidence="2 3">
    <name type="scientific">Albidovulum litorale</name>
    <dbReference type="NCBI Taxonomy" id="2984134"/>
    <lineage>
        <taxon>Bacteria</taxon>
        <taxon>Pseudomonadati</taxon>
        <taxon>Pseudomonadota</taxon>
        <taxon>Alphaproteobacteria</taxon>
        <taxon>Rhodobacterales</taxon>
        <taxon>Paracoccaceae</taxon>
        <taxon>Albidovulum</taxon>
    </lineage>
</organism>
<dbReference type="Proteomes" id="UP001652564">
    <property type="component" value="Unassembled WGS sequence"/>
</dbReference>